<gene>
    <name evidence="2" type="primary">LOC104593071</name>
</gene>
<sequence length="138" mass="15523">MGLSNFPSPAEGVLPVLILSVALLKNMVRSVLQLMGVGESPPNLEEYDVNDACPPSFWESARDRRISVTLYMYLCNNRSSGRGECSFWSSMECCVCLCGFQANEEVSELPCKHFFHKCCLQKWLDHNHTTCPLCRSPL</sequence>
<organism evidence="1 2">
    <name type="scientific">Nelumbo nucifera</name>
    <name type="common">Sacred lotus</name>
    <dbReference type="NCBI Taxonomy" id="4432"/>
    <lineage>
        <taxon>Eukaryota</taxon>
        <taxon>Viridiplantae</taxon>
        <taxon>Streptophyta</taxon>
        <taxon>Embryophyta</taxon>
        <taxon>Tracheophyta</taxon>
        <taxon>Spermatophyta</taxon>
        <taxon>Magnoliopsida</taxon>
        <taxon>Proteales</taxon>
        <taxon>Nelumbonaceae</taxon>
        <taxon>Nelumbo</taxon>
    </lineage>
</organism>
<dbReference type="InterPro" id="IPR013083">
    <property type="entry name" value="Znf_RING/FYVE/PHD"/>
</dbReference>
<dbReference type="PROSITE" id="PS50089">
    <property type="entry name" value="ZF_RING_2"/>
    <property type="match status" value="1"/>
</dbReference>
<dbReference type="OrthoDB" id="8062037at2759"/>
<accession>A0A1U7ZQP2</accession>
<dbReference type="Pfam" id="PF13639">
    <property type="entry name" value="zf-RING_2"/>
    <property type="match status" value="1"/>
</dbReference>
<dbReference type="eggNOG" id="KOG0800">
    <property type="taxonomic scope" value="Eukaryota"/>
</dbReference>
<dbReference type="GeneID" id="104593071"/>
<dbReference type="AlphaFoldDB" id="A0A1U7ZQP2"/>
<dbReference type="PANTHER" id="PTHR47258:SF3">
    <property type="entry name" value="F21J9.24-RELATED"/>
    <property type="match status" value="1"/>
</dbReference>
<dbReference type="OMA" id="CLCRFEA"/>
<proteinExistence type="predicted"/>
<keyword evidence="1" id="KW-1185">Reference proteome</keyword>
<dbReference type="PANTHER" id="PTHR47258">
    <property type="match status" value="1"/>
</dbReference>
<dbReference type="KEGG" id="nnu:104593071"/>
<dbReference type="FunCoup" id="A0A1U7ZQP2">
    <property type="interactions" value="1"/>
</dbReference>
<protein>
    <submittedName>
        <fullName evidence="2">Probable E3 ubiquitin-protein ligase XERICO</fullName>
    </submittedName>
</protein>
<dbReference type="Gene3D" id="3.30.40.10">
    <property type="entry name" value="Zinc/RING finger domain, C3HC4 (zinc finger)"/>
    <property type="match status" value="1"/>
</dbReference>
<dbReference type="Proteomes" id="UP000189703">
    <property type="component" value="Unplaced"/>
</dbReference>
<dbReference type="RefSeq" id="XP_010251050.1">
    <property type="nucleotide sequence ID" value="XM_010252748.2"/>
</dbReference>
<dbReference type="InterPro" id="IPR044249">
    <property type="entry name" value="XERICO-like"/>
</dbReference>
<dbReference type="STRING" id="4432.A0A1U7ZQP2"/>
<reference evidence="2" key="1">
    <citation type="submission" date="2025-08" db="UniProtKB">
        <authorList>
            <consortium name="RefSeq"/>
        </authorList>
    </citation>
    <scope>IDENTIFICATION</scope>
</reference>
<dbReference type="InterPro" id="IPR001841">
    <property type="entry name" value="Znf_RING"/>
</dbReference>
<name>A0A1U7ZQP2_NELNU</name>
<dbReference type="SUPFAM" id="SSF57850">
    <property type="entry name" value="RING/U-box"/>
    <property type="match status" value="1"/>
</dbReference>
<evidence type="ECO:0000313" key="1">
    <source>
        <dbReference type="Proteomes" id="UP000189703"/>
    </source>
</evidence>
<dbReference type="SMART" id="SM00184">
    <property type="entry name" value="RING"/>
    <property type="match status" value="1"/>
</dbReference>
<evidence type="ECO:0000313" key="2">
    <source>
        <dbReference type="RefSeq" id="XP_010251050.1"/>
    </source>
</evidence>